<name>A0A8S1SK22_9CILI</name>
<organism evidence="1 2">
    <name type="scientific">Paramecium pentaurelia</name>
    <dbReference type="NCBI Taxonomy" id="43138"/>
    <lineage>
        <taxon>Eukaryota</taxon>
        <taxon>Sar</taxon>
        <taxon>Alveolata</taxon>
        <taxon>Ciliophora</taxon>
        <taxon>Intramacronucleata</taxon>
        <taxon>Oligohymenophorea</taxon>
        <taxon>Peniculida</taxon>
        <taxon>Parameciidae</taxon>
        <taxon>Paramecium</taxon>
    </lineage>
</organism>
<protein>
    <submittedName>
        <fullName evidence="1">Uncharacterized protein</fullName>
    </submittedName>
</protein>
<gene>
    <name evidence="1" type="ORF">PPENT_87.1.T0080230</name>
</gene>
<keyword evidence="2" id="KW-1185">Reference proteome</keyword>
<proteinExistence type="predicted"/>
<evidence type="ECO:0000313" key="2">
    <source>
        <dbReference type="Proteomes" id="UP000689195"/>
    </source>
</evidence>
<sequence>MDGLRIQKEILQFHLNKQFDQFNYSVVIIKGTRFTLSTNKFEVELCTSTYSYILMINNLKVKQESKRFDFIINKITHPQDIFRYIKYKSNPIFYLILVQQEAKMMKILFKTLIIQIALRLIN</sequence>
<dbReference type="EMBL" id="CAJJDO010000008">
    <property type="protein sequence ID" value="CAD8139659.1"/>
    <property type="molecule type" value="Genomic_DNA"/>
</dbReference>
<dbReference type="Proteomes" id="UP000689195">
    <property type="component" value="Unassembled WGS sequence"/>
</dbReference>
<comment type="caution">
    <text evidence="1">The sequence shown here is derived from an EMBL/GenBank/DDBJ whole genome shotgun (WGS) entry which is preliminary data.</text>
</comment>
<accession>A0A8S1SK22</accession>
<dbReference type="AlphaFoldDB" id="A0A8S1SK22"/>
<reference evidence="1" key="1">
    <citation type="submission" date="2021-01" db="EMBL/GenBank/DDBJ databases">
        <authorList>
            <consortium name="Genoscope - CEA"/>
            <person name="William W."/>
        </authorList>
    </citation>
    <scope>NUCLEOTIDE SEQUENCE</scope>
</reference>
<evidence type="ECO:0000313" key="1">
    <source>
        <dbReference type="EMBL" id="CAD8139659.1"/>
    </source>
</evidence>